<dbReference type="InterPro" id="IPR038495">
    <property type="entry name" value="ATPase_E_C"/>
</dbReference>
<evidence type="ECO:0000256" key="4">
    <source>
        <dbReference type="HAMAP-Rule" id="MF_00311"/>
    </source>
</evidence>
<dbReference type="GO" id="GO:0042777">
    <property type="term" value="P:proton motive force-driven plasma membrane ATP synthesis"/>
    <property type="evidence" value="ECO:0007669"/>
    <property type="project" value="UniProtKB-UniRule"/>
</dbReference>
<comment type="similarity">
    <text evidence="1 4">Belongs to the V-ATPase E subunit family.</text>
</comment>
<evidence type="ECO:0000256" key="5">
    <source>
        <dbReference type="SAM" id="MobiDB-lite"/>
    </source>
</evidence>
<protein>
    <recommendedName>
        <fullName evidence="4">V-type proton ATPase subunit E</fullName>
    </recommendedName>
    <alternativeName>
        <fullName evidence="4">V-ATPase subunit E</fullName>
    </alternativeName>
</protein>
<keyword evidence="4" id="KW-0066">ATP synthesis</keyword>
<evidence type="ECO:0000313" key="6">
    <source>
        <dbReference type="EMBL" id="RCH45194.1"/>
    </source>
</evidence>
<feature type="region of interest" description="Disordered" evidence="5">
    <location>
        <begin position="37"/>
        <end position="57"/>
    </location>
</feature>
<dbReference type="HAMAP" id="MF_00311">
    <property type="entry name" value="ATP_synth_E_arch"/>
    <property type="match status" value="1"/>
</dbReference>
<dbReference type="Gene3D" id="3.30.2320.30">
    <property type="entry name" value="ATP synthase, E subunit, C-terminal"/>
    <property type="match status" value="1"/>
</dbReference>
<keyword evidence="4" id="KW-0375">Hydrogen ion transport</keyword>
<evidence type="ECO:0000256" key="3">
    <source>
        <dbReference type="ARBA" id="ARBA00023065"/>
    </source>
</evidence>
<name>A0A367G593_9FIRM</name>
<dbReference type="RefSeq" id="WP_015526258.1">
    <property type="nucleotide sequence ID" value="NZ_PSQG01000005.1"/>
</dbReference>
<keyword evidence="3 4" id="KW-0406">Ion transport</keyword>
<dbReference type="GO" id="GO:0033178">
    <property type="term" value="C:proton-transporting two-sector ATPase complex, catalytic domain"/>
    <property type="evidence" value="ECO:0007669"/>
    <property type="project" value="InterPro"/>
</dbReference>
<accession>A0A367G593</accession>
<dbReference type="SUPFAM" id="SSF160527">
    <property type="entry name" value="V-type ATPase subunit E-like"/>
    <property type="match status" value="1"/>
</dbReference>
<dbReference type="Pfam" id="PF01991">
    <property type="entry name" value="vATP-synt_E"/>
    <property type="match status" value="1"/>
</dbReference>
<dbReference type="AlphaFoldDB" id="A0A367G593"/>
<keyword evidence="2 4" id="KW-0813">Transport</keyword>
<proteinExistence type="inferred from homology"/>
<dbReference type="Gene3D" id="1.20.5.620">
    <property type="entry name" value="F1F0 ATP synthase subunit B, membrane domain"/>
    <property type="match status" value="1"/>
</dbReference>
<evidence type="ECO:0000256" key="1">
    <source>
        <dbReference type="ARBA" id="ARBA00005901"/>
    </source>
</evidence>
<dbReference type="GO" id="GO:0046961">
    <property type="term" value="F:proton-transporting ATPase activity, rotational mechanism"/>
    <property type="evidence" value="ECO:0007669"/>
    <property type="project" value="InterPro"/>
</dbReference>
<dbReference type="EMBL" id="PSQG01000005">
    <property type="protein sequence ID" value="RCH45194.1"/>
    <property type="molecule type" value="Genomic_DNA"/>
</dbReference>
<evidence type="ECO:0000256" key="2">
    <source>
        <dbReference type="ARBA" id="ARBA00022448"/>
    </source>
</evidence>
<dbReference type="GO" id="GO:0046933">
    <property type="term" value="F:proton-transporting ATP synthase activity, rotational mechanism"/>
    <property type="evidence" value="ECO:0007669"/>
    <property type="project" value="UniProtKB-UniRule"/>
</dbReference>
<evidence type="ECO:0000313" key="7">
    <source>
        <dbReference type="Proteomes" id="UP000253208"/>
    </source>
</evidence>
<gene>
    <name evidence="4" type="primary">atpE</name>
    <name evidence="6" type="ORF">C4886_04610</name>
</gene>
<dbReference type="InterPro" id="IPR002842">
    <property type="entry name" value="ATPase_V1_Esu"/>
</dbReference>
<dbReference type="Proteomes" id="UP000253208">
    <property type="component" value="Unassembled WGS sequence"/>
</dbReference>
<reference evidence="6 7" key="1">
    <citation type="submission" date="2018-02" db="EMBL/GenBank/DDBJ databases">
        <title>Complete genome sequencing of Faecalibacterium prausnitzii strains isolated from the human gut.</title>
        <authorList>
            <person name="Fitzgerald B.C."/>
            <person name="Shkoporov A.N."/>
            <person name="Ross P.R."/>
            <person name="Hill C."/>
        </authorList>
    </citation>
    <scope>NUCLEOTIDE SEQUENCE [LARGE SCALE GENOMIC DNA]</scope>
    <source>
        <strain evidence="6 7">APC942/31-1</strain>
    </source>
</reference>
<comment type="caution">
    <text evidence="6">The sequence shown here is derived from an EMBL/GenBank/DDBJ whole genome shotgun (WGS) entry which is preliminary data.</text>
</comment>
<sequence length="197" mass="22010">MTGLEKMVSQILEEADASAAVTISDAEKKAAEILREAGEKADKIRQQREEQSRAKVKSYEERTASAADMKKRTAVLAAKQELIGNVIADACDRVKNLDEEKYFGILKNMAEKYLLPREGEICFSKKDLERMPAGFREEIKSLAQKKGGVLEISGETRNIDGGFILIYGGIEENCSIDAMFAEKRDELLDQVRKILFA</sequence>
<dbReference type="GO" id="GO:0005524">
    <property type="term" value="F:ATP binding"/>
    <property type="evidence" value="ECO:0007669"/>
    <property type="project" value="UniProtKB-UniRule"/>
</dbReference>
<comment type="function">
    <text evidence="4">Produces ATP from ADP in the presence of a proton gradient across the membrane.</text>
</comment>
<organism evidence="6 7">
    <name type="scientific">Blautia obeum</name>
    <dbReference type="NCBI Taxonomy" id="40520"/>
    <lineage>
        <taxon>Bacteria</taxon>
        <taxon>Bacillati</taxon>
        <taxon>Bacillota</taxon>
        <taxon>Clostridia</taxon>
        <taxon>Lachnospirales</taxon>
        <taxon>Lachnospiraceae</taxon>
        <taxon>Blautia</taxon>
    </lineage>
</organism>